<name>A0A2V3WBT6_9BACI</name>
<dbReference type="PANTHER" id="PTHR35309:SF4">
    <property type="entry name" value="TOCOPHEROL CYCLASE"/>
    <property type="match status" value="1"/>
</dbReference>
<dbReference type="GO" id="GO:0009976">
    <property type="term" value="F:tocopherol cyclase activity"/>
    <property type="evidence" value="ECO:0007669"/>
    <property type="project" value="InterPro"/>
</dbReference>
<comment type="caution">
    <text evidence="1">The sequence shown here is derived from an EMBL/GenBank/DDBJ whole genome shotgun (WGS) entry which is preliminary data.</text>
</comment>
<dbReference type="SUPFAM" id="SSF159245">
    <property type="entry name" value="AttH-like"/>
    <property type="match status" value="1"/>
</dbReference>
<dbReference type="Pfam" id="PF14249">
    <property type="entry name" value="Tocopherol_cycl"/>
    <property type="match status" value="1"/>
</dbReference>
<dbReference type="OrthoDB" id="9772627at2"/>
<dbReference type="Proteomes" id="UP000247922">
    <property type="component" value="Unassembled WGS sequence"/>
</dbReference>
<protein>
    <submittedName>
        <fullName evidence="1">Tocopherol cyclase-like protein</fullName>
    </submittedName>
</protein>
<dbReference type="InterPro" id="IPR025893">
    <property type="entry name" value="Tocopherol_cyclase"/>
</dbReference>
<organism evidence="1 2">
    <name type="scientific">Streptohalobacillus salinus</name>
    <dbReference type="NCBI Taxonomy" id="621096"/>
    <lineage>
        <taxon>Bacteria</taxon>
        <taxon>Bacillati</taxon>
        <taxon>Bacillota</taxon>
        <taxon>Bacilli</taxon>
        <taxon>Bacillales</taxon>
        <taxon>Bacillaceae</taxon>
        <taxon>Streptohalobacillus</taxon>
    </lineage>
</organism>
<accession>A0A2V3WBT6</accession>
<dbReference type="PANTHER" id="PTHR35309">
    <property type="match status" value="1"/>
</dbReference>
<gene>
    <name evidence="1" type="ORF">DES38_10640</name>
</gene>
<dbReference type="AlphaFoldDB" id="A0A2V3WBT6"/>
<keyword evidence="2" id="KW-1185">Reference proteome</keyword>
<dbReference type="RefSeq" id="WP_110251343.1">
    <property type="nucleotide sequence ID" value="NZ_QJJR01000006.1"/>
</dbReference>
<dbReference type="EMBL" id="QJJR01000006">
    <property type="protein sequence ID" value="PXW91006.1"/>
    <property type="molecule type" value="Genomic_DNA"/>
</dbReference>
<proteinExistence type="predicted"/>
<evidence type="ECO:0000313" key="1">
    <source>
        <dbReference type="EMBL" id="PXW91006.1"/>
    </source>
</evidence>
<sequence length="312" mass="35264">MNHFDPIQFQGKLTRKRYFEGWYFKQISESTDQSIAFIPGVSLNPNDPHAFVQVIVAAPVKTFYFRYPIEAFATTSSPFSVSIGPNTFSERQISIDLSHNGTHFKGKLHFSSFQTINRSTFQPNIMGFFSYLPGMRCKHGVLSMNHYVNGSINYNHVLLTFKDDKGYLEKDWGYSFPERYIWLQANHFPEREASVMASVATIPLLKTSFIGHLCNLQVGGKEYRFATYNQSKIIEAKQTGRHVYVTLTRGHLRLELVATLTEAGALKAPLAGEMADTIKEGLGGKLMVTLLKHEAIIFHSESAYAGIEVVKF</sequence>
<evidence type="ECO:0000313" key="2">
    <source>
        <dbReference type="Proteomes" id="UP000247922"/>
    </source>
</evidence>
<reference evidence="1 2" key="1">
    <citation type="submission" date="2018-05" db="EMBL/GenBank/DDBJ databases">
        <title>Genomic Encyclopedia of Type Strains, Phase IV (KMG-IV): sequencing the most valuable type-strain genomes for metagenomic binning, comparative biology and taxonomic classification.</title>
        <authorList>
            <person name="Goeker M."/>
        </authorList>
    </citation>
    <scope>NUCLEOTIDE SEQUENCE [LARGE SCALE GENOMIC DNA]</scope>
    <source>
        <strain evidence="1 2">DSM 22440</strain>
    </source>
</reference>